<proteinExistence type="predicted"/>
<protein>
    <recommendedName>
        <fullName evidence="4">EGF-like domain-containing protein</fullName>
    </recommendedName>
</protein>
<feature type="region of interest" description="Disordered" evidence="2">
    <location>
        <begin position="245"/>
        <end position="282"/>
    </location>
</feature>
<dbReference type="PROSITE" id="PS01186">
    <property type="entry name" value="EGF_2"/>
    <property type="match status" value="1"/>
</dbReference>
<dbReference type="PANTHER" id="PTHR17178:SF0">
    <property type="entry name" value="SERGLYCIN"/>
    <property type="match status" value="1"/>
</dbReference>
<dbReference type="PANTHER" id="PTHR17178">
    <property type="entry name" value="SECRETORY GRANULE PROTEOGLYCAN CORE PROTEIN"/>
    <property type="match status" value="1"/>
</dbReference>
<feature type="region of interest" description="Disordered" evidence="2">
    <location>
        <begin position="422"/>
        <end position="461"/>
    </location>
</feature>
<comment type="caution">
    <text evidence="1">Lacks conserved residue(s) required for the propagation of feature annotation.</text>
</comment>
<gene>
    <name evidence="5" type="ORF">LTR84_001693</name>
</gene>
<reference evidence="5 6" key="1">
    <citation type="submission" date="2023-08" db="EMBL/GenBank/DDBJ databases">
        <title>Black Yeasts Isolated from many extreme environments.</title>
        <authorList>
            <person name="Coleine C."/>
            <person name="Stajich J.E."/>
            <person name="Selbmann L."/>
        </authorList>
    </citation>
    <scope>NUCLEOTIDE SEQUENCE [LARGE SCALE GENOMIC DNA]</scope>
    <source>
        <strain evidence="5 6">CCFEE 5792</strain>
    </source>
</reference>
<feature type="compositionally biased region" description="Low complexity" evidence="2">
    <location>
        <begin position="21"/>
        <end position="50"/>
    </location>
</feature>
<feature type="compositionally biased region" description="Polar residues" evidence="2">
    <location>
        <begin position="1"/>
        <end position="13"/>
    </location>
</feature>
<feature type="transmembrane region" description="Helical" evidence="3">
    <location>
        <begin position="465"/>
        <end position="497"/>
    </location>
</feature>
<keyword evidence="1" id="KW-1015">Disulfide bond</keyword>
<feature type="compositionally biased region" description="Polar residues" evidence="2">
    <location>
        <begin position="303"/>
        <end position="328"/>
    </location>
</feature>
<accession>A0AAV9NBE6</accession>
<evidence type="ECO:0000259" key="4">
    <source>
        <dbReference type="PROSITE" id="PS50026"/>
    </source>
</evidence>
<feature type="domain" description="EGF-like" evidence="4">
    <location>
        <begin position="508"/>
        <end position="545"/>
    </location>
</feature>
<dbReference type="EMBL" id="JAVRRD010000011">
    <property type="protein sequence ID" value="KAK5053732.1"/>
    <property type="molecule type" value="Genomic_DNA"/>
</dbReference>
<dbReference type="GeneID" id="89969909"/>
<dbReference type="RefSeq" id="XP_064706857.1">
    <property type="nucleotide sequence ID" value="XM_064845312.1"/>
</dbReference>
<dbReference type="CDD" id="cd00054">
    <property type="entry name" value="EGF_CA"/>
    <property type="match status" value="1"/>
</dbReference>
<evidence type="ECO:0000256" key="2">
    <source>
        <dbReference type="SAM" id="MobiDB-lite"/>
    </source>
</evidence>
<feature type="compositionally biased region" description="Polar residues" evidence="2">
    <location>
        <begin position="84"/>
        <end position="95"/>
    </location>
</feature>
<evidence type="ECO:0000256" key="3">
    <source>
        <dbReference type="SAM" id="Phobius"/>
    </source>
</evidence>
<feature type="region of interest" description="Disordered" evidence="2">
    <location>
        <begin position="176"/>
        <end position="202"/>
    </location>
</feature>
<feature type="region of interest" description="Disordered" evidence="2">
    <location>
        <begin position="1"/>
        <end position="158"/>
    </location>
</feature>
<keyword evidence="1" id="KW-0245">EGF-like domain</keyword>
<keyword evidence="3" id="KW-0812">Transmembrane</keyword>
<comment type="caution">
    <text evidence="5">The sequence shown here is derived from an EMBL/GenBank/DDBJ whole genome shotgun (WGS) entry which is preliminary data.</text>
</comment>
<evidence type="ECO:0000256" key="1">
    <source>
        <dbReference type="PROSITE-ProRule" id="PRU00076"/>
    </source>
</evidence>
<feature type="region of interest" description="Disordered" evidence="2">
    <location>
        <begin position="671"/>
        <end position="737"/>
    </location>
</feature>
<keyword evidence="3" id="KW-1133">Transmembrane helix</keyword>
<dbReference type="Proteomes" id="UP001358417">
    <property type="component" value="Unassembled WGS sequence"/>
</dbReference>
<evidence type="ECO:0000313" key="6">
    <source>
        <dbReference type="Proteomes" id="UP001358417"/>
    </source>
</evidence>
<keyword evidence="3" id="KW-0472">Membrane</keyword>
<feature type="compositionally biased region" description="Polar residues" evidence="2">
    <location>
        <begin position="672"/>
        <end position="690"/>
    </location>
</feature>
<keyword evidence="6" id="KW-1185">Reference proteome</keyword>
<feature type="compositionally biased region" description="Polar residues" evidence="2">
    <location>
        <begin position="181"/>
        <end position="192"/>
    </location>
</feature>
<evidence type="ECO:0000313" key="5">
    <source>
        <dbReference type="EMBL" id="KAK5053732.1"/>
    </source>
</evidence>
<sequence>MDSSRSQRAQPPNAQDGRFHYPQYKPQSQQQSQERSQQSPYAQPSQYSQFPPHPSVRPPQGAKLSARQVPAGVGVAPPPVRPQDLQQPRPNNSGVLIQDFRFPPAPPPPGTRSRQERNNMHESYMSSVLDDFTPGTTPGSRSRGFPTPRGRYSGSVYAESEALGVDERYAQGRYSIEDTRPSSPENSPQMVRQASVGKRAKPAVTTIKTRMSHLEQDIPEEASIRTPASKNAAMAALSAAIAAGTGNKPIDFNDSAPGSRSYTPVRMPFDTSPPASPSQDREYLRTPKTATTFSSAHILSQFPTDSNGVSLPSTSLPSTAHSRKSTNPLMGLGIDQPPAMSSKIPASKRPPQLDMDAVRDAEARGSTTSLADLIKRATKLAANLDRGKTASRLGMLDMFGSQEKLNGGNRHSTMSDMISAFPAPAIGGTPTNRRDGNWPLSEKGDPFASTTELSNTKGKRPRRKLCGLSIPVFITVLIVVVVLIAAAVLIPIFLILVPKQNRNNNSNSLANCAADFQCQNGGISIVSFDKCQCICADGFTGSQCTTPGNAQDCVTISLTEGSNEYNNATIGKTVMPILSPQNQFGIPLNVSTILSLFSSNNLSCTSENTLVDFNSSALNSGSNKKRFIILPEFELPGSTGPPPVIHANPPAPQVTNPAICTGDVQLERRQGDINTSNGIVFQGSSSTIDSEASEPTTTATSSANSAGVTASPTGSESVSTTASSAATGTTSTARPSSKITDKEIEFAQVAVMYVFQEIRTVSVAVNAQQQIEMFFSQKQSNSTNSTEGSVNLETGDLNLSLNFDDFTIVYGNSTIVGGK</sequence>
<dbReference type="AlphaFoldDB" id="A0AAV9NBE6"/>
<feature type="compositionally biased region" description="Low complexity" evidence="2">
    <location>
        <begin position="693"/>
        <end position="737"/>
    </location>
</feature>
<dbReference type="InterPro" id="IPR000742">
    <property type="entry name" value="EGF"/>
</dbReference>
<organism evidence="5 6">
    <name type="scientific">Exophiala bonariae</name>
    <dbReference type="NCBI Taxonomy" id="1690606"/>
    <lineage>
        <taxon>Eukaryota</taxon>
        <taxon>Fungi</taxon>
        <taxon>Dikarya</taxon>
        <taxon>Ascomycota</taxon>
        <taxon>Pezizomycotina</taxon>
        <taxon>Eurotiomycetes</taxon>
        <taxon>Chaetothyriomycetidae</taxon>
        <taxon>Chaetothyriales</taxon>
        <taxon>Herpotrichiellaceae</taxon>
        <taxon>Exophiala</taxon>
    </lineage>
</organism>
<dbReference type="PROSITE" id="PS50026">
    <property type="entry name" value="EGF_3"/>
    <property type="match status" value="1"/>
</dbReference>
<feature type="disulfide bond" evidence="1">
    <location>
        <begin position="535"/>
        <end position="544"/>
    </location>
</feature>
<feature type="region of interest" description="Disordered" evidence="2">
    <location>
        <begin position="303"/>
        <end position="329"/>
    </location>
</feature>
<name>A0AAV9NBE6_9EURO</name>
<dbReference type="PROSITE" id="PS00022">
    <property type="entry name" value="EGF_1"/>
    <property type="match status" value="1"/>
</dbReference>